<protein>
    <submittedName>
        <fullName evidence="1">Uncharacterized protein</fullName>
    </submittedName>
</protein>
<organism evidence="1 2">
    <name type="scientific">Niastella koreensis (strain DSM 17620 / KACC 11465 / NBRC 106392 / GR20-10)</name>
    <dbReference type="NCBI Taxonomy" id="700598"/>
    <lineage>
        <taxon>Bacteria</taxon>
        <taxon>Pseudomonadati</taxon>
        <taxon>Bacteroidota</taxon>
        <taxon>Chitinophagia</taxon>
        <taxon>Chitinophagales</taxon>
        <taxon>Chitinophagaceae</taxon>
        <taxon>Niastella</taxon>
    </lineage>
</organism>
<dbReference type="HOGENOM" id="CLU_3120326_0_0_10"/>
<proteinExistence type="predicted"/>
<dbReference type="STRING" id="700598.Niako_2560"/>
<dbReference type="KEGG" id="nko:Niako_2560"/>
<gene>
    <name evidence="1" type="ordered locus">Niako_2560</name>
</gene>
<evidence type="ECO:0000313" key="2">
    <source>
        <dbReference type="Proteomes" id="UP000005438"/>
    </source>
</evidence>
<reference evidence="1 2" key="1">
    <citation type="submission" date="2011-12" db="EMBL/GenBank/DDBJ databases">
        <title>The complete genome of Niastella koreensis GR20-10.</title>
        <authorList>
            <consortium name="US DOE Joint Genome Institute (JGI-PGF)"/>
            <person name="Lucas S."/>
            <person name="Han J."/>
            <person name="Lapidus A."/>
            <person name="Bruce D."/>
            <person name="Goodwin L."/>
            <person name="Pitluck S."/>
            <person name="Peters L."/>
            <person name="Kyrpides N."/>
            <person name="Mavromatis K."/>
            <person name="Ivanova N."/>
            <person name="Mikhailova N."/>
            <person name="Davenport K."/>
            <person name="Saunders E."/>
            <person name="Detter J.C."/>
            <person name="Tapia R."/>
            <person name="Han C."/>
            <person name="Land M."/>
            <person name="Hauser L."/>
            <person name="Markowitz V."/>
            <person name="Cheng J.-F."/>
            <person name="Hugenholtz P."/>
            <person name="Woyke T."/>
            <person name="Wu D."/>
            <person name="Tindall B."/>
            <person name="Pomrenke H."/>
            <person name="Brambilla E."/>
            <person name="Klenk H.-P."/>
            <person name="Eisen J.A."/>
        </authorList>
    </citation>
    <scope>NUCLEOTIDE SEQUENCE [LARGE SCALE GENOMIC DNA]</scope>
    <source>
        <strain evidence="2">DSM 17620 / KACC 11465 / NBRC 106392 / GR20-10</strain>
    </source>
</reference>
<evidence type="ECO:0000313" key="1">
    <source>
        <dbReference type="EMBL" id="AEV98900.1"/>
    </source>
</evidence>
<sequence length="50" mass="5675">MKPSRCYLLLVVLTTKYDAGNVDINVVPKKNQLVIATDNRQRQTLPVIFS</sequence>
<dbReference type="AlphaFoldDB" id="G8TPR7"/>
<dbReference type="EMBL" id="CP003178">
    <property type="protein sequence ID" value="AEV98900.1"/>
    <property type="molecule type" value="Genomic_DNA"/>
</dbReference>
<dbReference type="Proteomes" id="UP000005438">
    <property type="component" value="Chromosome"/>
</dbReference>
<accession>G8TPR7</accession>
<name>G8TPR7_NIAKG</name>